<dbReference type="InterPro" id="IPR004380">
    <property type="entry name" value="Asp_race"/>
</dbReference>
<evidence type="ECO:0000256" key="2">
    <source>
        <dbReference type="ARBA" id="ARBA00023235"/>
    </source>
</evidence>
<name>A0A437RS49_9BURK</name>
<proteinExistence type="inferred from homology"/>
<dbReference type="AlphaFoldDB" id="A0A437RS49"/>
<reference evidence="3 4" key="1">
    <citation type="submission" date="2019-01" db="EMBL/GenBank/DDBJ databases">
        <authorList>
            <person name="Chen W.-M."/>
        </authorList>
    </citation>
    <scope>NUCLEOTIDE SEQUENCE [LARGE SCALE GENOMIC DNA]</scope>
    <source>
        <strain evidence="3 4">KYPY4</strain>
    </source>
</reference>
<dbReference type="PANTHER" id="PTHR21198">
    <property type="entry name" value="GLUTAMATE RACEMASE"/>
    <property type="match status" value="1"/>
</dbReference>
<comment type="caution">
    <text evidence="3">The sequence shown here is derived from an EMBL/GenBank/DDBJ whole genome shotgun (WGS) entry which is preliminary data.</text>
</comment>
<dbReference type="NCBIfam" id="TIGR00035">
    <property type="entry name" value="asp_race"/>
    <property type="match status" value="1"/>
</dbReference>
<gene>
    <name evidence="3" type="ORF">EOE66_03145</name>
</gene>
<dbReference type="Pfam" id="PF01177">
    <property type="entry name" value="Asp_Glu_race"/>
    <property type="match status" value="1"/>
</dbReference>
<dbReference type="Proteomes" id="UP000285575">
    <property type="component" value="Unassembled WGS sequence"/>
</dbReference>
<dbReference type="Gene3D" id="3.40.50.1860">
    <property type="match status" value="2"/>
</dbReference>
<dbReference type="OrthoDB" id="9803739at2"/>
<keyword evidence="2" id="KW-0413">Isomerase</keyword>
<keyword evidence="4" id="KW-1185">Reference proteome</keyword>
<accession>A0A437RS49</accession>
<sequence>MKVLGVIGGMSWESTALYYRLLNQGVAQRLGGLHSADLRLHSVNFAPIAACQAAQDWAEATRHLTAAAVGLRQAGAQALVLATNTMHKLAETLEAGSGLPLLHIADATGAALQQAGVQRAALLGTRYTMEDPAIVRQRLAQRFGVQCLVPDDAGRALMHRVIYDELCRGQVHAASRTQVVALIEQLQQQGAQAVILGCTEITLLIDAACSPLPVFDTTALHAQAAVAWMLQGAIVAPSYGEKTP</sequence>
<dbReference type="RefSeq" id="WP_128227206.1">
    <property type="nucleotide sequence ID" value="NZ_SACR01000001.1"/>
</dbReference>
<dbReference type="SUPFAM" id="SSF53681">
    <property type="entry name" value="Aspartate/glutamate racemase"/>
    <property type="match status" value="2"/>
</dbReference>
<protein>
    <submittedName>
        <fullName evidence="3">Aspartate/glutamate racemase family protein</fullName>
    </submittedName>
</protein>
<evidence type="ECO:0000313" key="3">
    <source>
        <dbReference type="EMBL" id="RVU49570.1"/>
    </source>
</evidence>
<dbReference type="EMBL" id="SACR01000001">
    <property type="protein sequence ID" value="RVU49570.1"/>
    <property type="molecule type" value="Genomic_DNA"/>
</dbReference>
<dbReference type="PANTHER" id="PTHR21198:SF7">
    <property type="entry name" value="ASPARTATE-GLUTAMATE RACEMASE FAMILY"/>
    <property type="match status" value="1"/>
</dbReference>
<organism evidence="3 4">
    <name type="scientific">Rubrivivax rivuli</name>
    <dbReference type="NCBI Taxonomy" id="1862385"/>
    <lineage>
        <taxon>Bacteria</taxon>
        <taxon>Pseudomonadati</taxon>
        <taxon>Pseudomonadota</taxon>
        <taxon>Betaproteobacteria</taxon>
        <taxon>Burkholderiales</taxon>
        <taxon>Sphaerotilaceae</taxon>
        <taxon>Rubrivivax</taxon>
    </lineage>
</organism>
<evidence type="ECO:0000256" key="1">
    <source>
        <dbReference type="ARBA" id="ARBA00007847"/>
    </source>
</evidence>
<dbReference type="GO" id="GO:0047661">
    <property type="term" value="F:amino-acid racemase activity"/>
    <property type="evidence" value="ECO:0007669"/>
    <property type="project" value="InterPro"/>
</dbReference>
<evidence type="ECO:0000313" key="4">
    <source>
        <dbReference type="Proteomes" id="UP000285575"/>
    </source>
</evidence>
<dbReference type="InterPro" id="IPR015942">
    <property type="entry name" value="Asp/Glu/hydantoin_racemase"/>
</dbReference>
<dbReference type="InterPro" id="IPR001920">
    <property type="entry name" value="Asp/Glu_race"/>
</dbReference>
<comment type="similarity">
    <text evidence="1">Belongs to the aspartate/glutamate racemases family.</text>
</comment>